<dbReference type="EMBL" id="CZVU01000012">
    <property type="protein sequence ID" value="CUS98474.1"/>
    <property type="molecule type" value="Genomic_DNA"/>
</dbReference>
<reference evidence="1 2" key="1">
    <citation type="submission" date="2015-11" db="EMBL/GenBank/DDBJ databases">
        <authorList>
            <person name="Varghese N."/>
        </authorList>
    </citation>
    <scope>NUCLEOTIDE SEQUENCE [LARGE SCALE GENOMIC DNA]</scope>
    <source>
        <strain evidence="1 2">JGI-24</strain>
    </source>
</reference>
<accession>A0A656DE82</accession>
<evidence type="ECO:0000313" key="2">
    <source>
        <dbReference type="Proteomes" id="UP000243065"/>
    </source>
</evidence>
<dbReference type="Proteomes" id="UP000243065">
    <property type="component" value="Unassembled WGS sequence"/>
</dbReference>
<dbReference type="AlphaFoldDB" id="A0A656DE82"/>
<protein>
    <submittedName>
        <fullName evidence="1">Uncharacterized protein</fullName>
    </submittedName>
</protein>
<sequence length="42" mass="4849">MRKIINFLLLALIPLALITIIIFLARILTVDDNLFDESEIYS</sequence>
<proteinExistence type="predicted"/>
<name>A0A656DE82_KRYT1</name>
<gene>
    <name evidence="1" type="ORF">JGI24_00454</name>
</gene>
<evidence type="ECO:0000313" key="1">
    <source>
        <dbReference type="EMBL" id="CUS98474.1"/>
    </source>
</evidence>
<keyword evidence="2" id="KW-1185">Reference proteome</keyword>
<dbReference type="RefSeq" id="WP_267885878.1">
    <property type="nucleotide sequence ID" value="NZ_CZVH01000036.1"/>
</dbReference>
<organism evidence="1 2">
    <name type="scientific">Kryptobacter tengchongensis</name>
    <dbReference type="NCBI Taxonomy" id="1643429"/>
    <lineage>
        <taxon>Bacteria</taxon>
        <taxon>Pseudomonadati</taxon>
        <taxon>Candidatus Kryptoniota</taxon>
        <taxon>Candidatus Kryptobacter</taxon>
    </lineage>
</organism>